<evidence type="ECO:0000313" key="1">
    <source>
        <dbReference type="EMBL" id="OHA03800.1"/>
    </source>
</evidence>
<dbReference type="EMBL" id="MHQL01000008">
    <property type="protein sequence ID" value="OHA03800.1"/>
    <property type="molecule type" value="Genomic_DNA"/>
</dbReference>
<accession>A0A1G2KWL1</accession>
<sequence length="127" mass="14389">MLLIDPFVDATMRIEDLGTRALFLIPSVKVYNPKYSKSRQSVARVIHEFLKGTFGGYTCASGNIYGYFSSESVEYDELREFRVAFKEDGGKTKIVKLQEFLADICEDIGEECLYLECGGDVMLVYPK</sequence>
<dbReference type="Proteomes" id="UP000177811">
    <property type="component" value="Unassembled WGS sequence"/>
</dbReference>
<protein>
    <submittedName>
        <fullName evidence="1">Uncharacterized protein</fullName>
    </submittedName>
</protein>
<name>A0A1G2KWL1_9BACT</name>
<evidence type="ECO:0000313" key="2">
    <source>
        <dbReference type="Proteomes" id="UP000177811"/>
    </source>
</evidence>
<gene>
    <name evidence="1" type="ORF">A3C16_05065</name>
</gene>
<reference evidence="1 2" key="1">
    <citation type="journal article" date="2016" name="Nat. Commun.">
        <title>Thousands of microbial genomes shed light on interconnected biogeochemical processes in an aquifer system.</title>
        <authorList>
            <person name="Anantharaman K."/>
            <person name="Brown C.T."/>
            <person name="Hug L.A."/>
            <person name="Sharon I."/>
            <person name="Castelle C.J."/>
            <person name="Probst A.J."/>
            <person name="Thomas B.C."/>
            <person name="Singh A."/>
            <person name="Wilkins M.J."/>
            <person name="Karaoz U."/>
            <person name="Brodie E.L."/>
            <person name="Williams K.H."/>
            <person name="Hubbard S.S."/>
            <person name="Banfield J.F."/>
        </authorList>
    </citation>
    <scope>NUCLEOTIDE SEQUENCE [LARGE SCALE GENOMIC DNA]</scope>
</reference>
<dbReference type="AlphaFoldDB" id="A0A1G2KWL1"/>
<comment type="caution">
    <text evidence="1">The sequence shown here is derived from an EMBL/GenBank/DDBJ whole genome shotgun (WGS) entry which is preliminary data.</text>
</comment>
<organism evidence="1 2">
    <name type="scientific">Candidatus Sungbacteria bacterium RIFCSPHIGHO2_02_FULL_51_29</name>
    <dbReference type="NCBI Taxonomy" id="1802273"/>
    <lineage>
        <taxon>Bacteria</taxon>
        <taxon>Candidatus Sungiibacteriota</taxon>
    </lineage>
</organism>
<proteinExistence type="predicted"/>